<dbReference type="RefSeq" id="WP_089755142.1">
    <property type="nucleotide sequence ID" value="NZ_FNKL01000002.1"/>
</dbReference>
<evidence type="ECO:0000313" key="2">
    <source>
        <dbReference type="Proteomes" id="UP000199627"/>
    </source>
</evidence>
<dbReference type="Proteomes" id="UP000199627">
    <property type="component" value="Unassembled WGS sequence"/>
</dbReference>
<dbReference type="OrthoDB" id="1261995at2"/>
<dbReference type="EMBL" id="FNKL01000002">
    <property type="protein sequence ID" value="SDQ41604.1"/>
    <property type="molecule type" value="Genomic_DNA"/>
</dbReference>
<protein>
    <submittedName>
        <fullName evidence="1">Uncharacterized protein</fullName>
    </submittedName>
</protein>
<proteinExistence type="predicted"/>
<reference evidence="2" key="1">
    <citation type="submission" date="2016-10" db="EMBL/GenBank/DDBJ databases">
        <authorList>
            <person name="Varghese N."/>
            <person name="Submissions S."/>
        </authorList>
    </citation>
    <scope>NUCLEOTIDE SEQUENCE [LARGE SCALE GENOMIC DNA]</scope>
    <source>
        <strain evidence="2">DSM 17072</strain>
    </source>
</reference>
<keyword evidence="2" id="KW-1185">Reference proteome</keyword>
<sequence>MKLIYLSFLTFSISFFNCQSSYTPTKMNKVLATFTKSKLVLQSEITSLVSADKCKYLTKGRSYAAPVGFTAKNDLKNAGKGIDEWVQLDKGNTYVLTNYKWITIGNSGSTQLYVDFDTLYCSE</sequence>
<name>A0A1H1APQ4_9FLAO</name>
<dbReference type="STRING" id="311333.SAMN05421664_1525"/>
<evidence type="ECO:0000313" key="1">
    <source>
        <dbReference type="EMBL" id="SDQ41604.1"/>
    </source>
</evidence>
<accession>A0A1H1APQ4</accession>
<organism evidence="1 2">
    <name type="scientific">Chryseobacterium soldanellicola</name>
    <dbReference type="NCBI Taxonomy" id="311333"/>
    <lineage>
        <taxon>Bacteria</taxon>
        <taxon>Pseudomonadati</taxon>
        <taxon>Bacteroidota</taxon>
        <taxon>Flavobacteriia</taxon>
        <taxon>Flavobacteriales</taxon>
        <taxon>Weeksellaceae</taxon>
        <taxon>Chryseobacterium group</taxon>
        <taxon>Chryseobacterium</taxon>
    </lineage>
</organism>
<dbReference type="AlphaFoldDB" id="A0A1H1APQ4"/>
<gene>
    <name evidence="1" type="ORF">SAMN05421664_1525</name>
</gene>